<organism evidence="2 3">
    <name type="scientific">Punica granatum</name>
    <name type="common">Pomegranate</name>
    <dbReference type="NCBI Taxonomy" id="22663"/>
    <lineage>
        <taxon>Eukaryota</taxon>
        <taxon>Viridiplantae</taxon>
        <taxon>Streptophyta</taxon>
        <taxon>Embryophyta</taxon>
        <taxon>Tracheophyta</taxon>
        <taxon>Spermatophyta</taxon>
        <taxon>Magnoliopsida</taxon>
        <taxon>eudicotyledons</taxon>
        <taxon>Gunneridae</taxon>
        <taxon>Pentapetalae</taxon>
        <taxon>rosids</taxon>
        <taxon>malvids</taxon>
        <taxon>Myrtales</taxon>
        <taxon>Lythraceae</taxon>
        <taxon>Punica</taxon>
    </lineage>
</organism>
<feature type="region of interest" description="Disordered" evidence="1">
    <location>
        <begin position="28"/>
        <end position="59"/>
    </location>
</feature>
<dbReference type="STRING" id="22663.A0A2I0JHH9"/>
<dbReference type="PANTHER" id="PTHR48460">
    <property type="entry name" value="RWP-RK DOMAIN-CONTAINING PROTEIN"/>
    <property type="match status" value="1"/>
</dbReference>
<protein>
    <submittedName>
        <fullName evidence="2">Uncharacterized protein</fullName>
    </submittedName>
</protein>
<proteinExistence type="predicted"/>
<dbReference type="PANTHER" id="PTHR48460:SF1">
    <property type="entry name" value="RWP-RK DOMAIN-CONTAINING PROTEIN"/>
    <property type="match status" value="1"/>
</dbReference>
<gene>
    <name evidence="2" type="ORF">CRG98_023918</name>
</gene>
<reference evidence="2 3" key="1">
    <citation type="submission" date="2017-11" db="EMBL/GenBank/DDBJ databases">
        <title>De-novo sequencing of pomegranate (Punica granatum L.) genome.</title>
        <authorList>
            <person name="Akparov Z."/>
            <person name="Amiraslanov A."/>
            <person name="Hajiyeva S."/>
            <person name="Abbasov M."/>
            <person name="Kaur K."/>
            <person name="Hamwieh A."/>
            <person name="Solovyev V."/>
            <person name="Salamov A."/>
            <person name="Braich B."/>
            <person name="Kosarev P."/>
            <person name="Mahmoud A."/>
            <person name="Hajiyev E."/>
            <person name="Babayeva S."/>
            <person name="Izzatullayeva V."/>
            <person name="Mammadov A."/>
            <person name="Mammadov A."/>
            <person name="Sharifova S."/>
            <person name="Ojaghi J."/>
            <person name="Eynullazada K."/>
            <person name="Bayramov B."/>
            <person name="Abdulazimova A."/>
            <person name="Shahmuradov I."/>
        </authorList>
    </citation>
    <scope>NUCLEOTIDE SEQUENCE [LARGE SCALE GENOMIC DNA]</scope>
    <source>
        <strain evidence="3">cv. AG2017</strain>
        <tissue evidence="2">Leaf</tissue>
    </source>
</reference>
<evidence type="ECO:0000313" key="2">
    <source>
        <dbReference type="EMBL" id="PKI55702.1"/>
    </source>
</evidence>
<name>A0A2I0JHH9_PUNGR</name>
<evidence type="ECO:0000313" key="3">
    <source>
        <dbReference type="Proteomes" id="UP000233551"/>
    </source>
</evidence>
<sequence>MKRKVNSTLEIYLRRERETGPVAMQAINKQSGSRNQVTGTSKQAVPHNLQQQSTRLPTAVSGSLTKGLTLLDEFKNGFPSEGLSVASNRWWGSDSGDEAETKEDGEQKADDAAAEMKPEEEKGSSGVDLTGTSLLTAVRKRAAEEGRAALKLGVFKSRRVHDIGDQERNLLLGLFHSSLPKEWTDNPI</sequence>
<comment type="caution">
    <text evidence="2">The sequence shown here is derived from an EMBL/GenBank/DDBJ whole genome shotgun (WGS) entry which is preliminary data.</text>
</comment>
<dbReference type="Proteomes" id="UP000233551">
    <property type="component" value="Unassembled WGS sequence"/>
</dbReference>
<keyword evidence="3" id="KW-1185">Reference proteome</keyword>
<feature type="region of interest" description="Disordered" evidence="1">
    <location>
        <begin position="85"/>
        <end position="129"/>
    </location>
</feature>
<dbReference type="AlphaFoldDB" id="A0A2I0JHH9"/>
<evidence type="ECO:0000256" key="1">
    <source>
        <dbReference type="SAM" id="MobiDB-lite"/>
    </source>
</evidence>
<feature type="compositionally biased region" description="Basic and acidic residues" evidence="1">
    <location>
        <begin position="102"/>
        <end position="123"/>
    </location>
</feature>
<accession>A0A2I0JHH9</accession>
<dbReference type="EMBL" id="PGOL01001681">
    <property type="protein sequence ID" value="PKI55702.1"/>
    <property type="molecule type" value="Genomic_DNA"/>
</dbReference>